<accession>A0A6N3SNV4</accession>
<sequence>MDANAPLAATAPPGIPHRTPADLTTLAAYARHLNADIVGFQEVATPEIAAHIFPPDRYTLYITHDPVLQRTGVALRRGLQVVTHPDLTALNVTGQNAPHPLRSGLDLTVVHGATTLRLLVVHLKTGCWDNPPTEKAHACPLLLQQFLVLQNWISERQKNGEAFVILGDFNRRMTQHDPFFQVLGKAGTLKLATAGFASPCAGGSYFIDHVLVGGAALGWLQPNSLRTMLYTPDEQAVVSDHCPVSVHLQLPD</sequence>
<dbReference type="AlphaFoldDB" id="A0A0D6N403"/>
<evidence type="ECO:0000313" key="2">
    <source>
        <dbReference type="EMBL" id="GAN60435.1"/>
    </source>
</evidence>
<dbReference type="Gene3D" id="3.60.10.10">
    <property type="entry name" value="Endonuclease/exonuclease/phosphatase"/>
    <property type="match status" value="1"/>
</dbReference>
<keyword evidence="3" id="KW-0378">Hydrolase</keyword>
<reference evidence="2 4" key="1">
    <citation type="submission" date="2012-11" db="EMBL/GenBank/DDBJ databases">
        <title>Whole genome sequence of Acetobacter cibinongensis 4H-1.</title>
        <authorList>
            <person name="Azuma Y."/>
            <person name="Higashiura N."/>
            <person name="Hirakawa H."/>
            <person name="Matsushita K."/>
        </authorList>
    </citation>
    <scope>NUCLEOTIDE SEQUENCE [LARGE SCALE GENOMIC DNA]</scope>
    <source>
        <strain evidence="2 4">4H-1</strain>
    </source>
</reference>
<proteinExistence type="predicted"/>
<dbReference type="EMBL" id="BJVU01000002">
    <property type="protein sequence ID" value="GEL58139.1"/>
    <property type="molecule type" value="Genomic_DNA"/>
</dbReference>
<evidence type="ECO:0000313" key="5">
    <source>
        <dbReference type="Proteomes" id="UP000321891"/>
    </source>
</evidence>
<dbReference type="GO" id="GO:0016787">
    <property type="term" value="F:hydrolase activity"/>
    <property type="evidence" value="ECO:0007669"/>
    <property type="project" value="UniProtKB-KW"/>
</dbReference>
<organism evidence="2 4">
    <name type="scientific">Acetobacter cibinongensis</name>
    <dbReference type="NCBI Taxonomy" id="146475"/>
    <lineage>
        <taxon>Bacteria</taxon>
        <taxon>Pseudomonadati</taxon>
        <taxon>Pseudomonadota</taxon>
        <taxon>Alphaproteobacteria</taxon>
        <taxon>Acetobacterales</taxon>
        <taxon>Acetobacteraceae</taxon>
        <taxon>Acetobacter</taxon>
    </lineage>
</organism>
<dbReference type="Proteomes" id="UP000321891">
    <property type="component" value="Unassembled WGS sequence"/>
</dbReference>
<dbReference type="InterPro" id="IPR036691">
    <property type="entry name" value="Endo/exonu/phosph_ase_sf"/>
</dbReference>
<dbReference type="STRING" id="1231339.Abci_011_165"/>
<keyword evidence="5" id="KW-1185">Reference proteome</keyword>
<evidence type="ECO:0000259" key="1">
    <source>
        <dbReference type="Pfam" id="PF03372"/>
    </source>
</evidence>
<comment type="caution">
    <text evidence="2">The sequence shown here is derived from an EMBL/GenBank/DDBJ whole genome shotgun (WGS) entry which is preliminary data.</text>
</comment>
<dbReference type="EMBL" id="BAMV01000011">
    <property type="protein sequence ID" value="GAN60435.1"/>
    <property type="molecule type" value="Genomic_DNA"/>
</dbReference>
<reference evidence="3 5" key="2">
    <citation type="submission" date="2019-07" db="EMBL/GenBank/DDBJ databases">
        <title>Whole genome shotgun sequence of Acetobacter cibinongensis NBRC 16605.</title>
        <authorList>
            <person name="Hosoyama A."/>
            <person name="Uohara A."/>
            <person name="Ohji S."/>
            <person name="Ichikawa N."/>
        </authorList>
    </citation>
    <scope>NUCLEOTIDE SEQUENCE [LARGE SCALE GENOMIC DNA]</scope>
    <source>
        <strain evidence="3 5">NBRC 16605</strain>
    </source>
</reference>
<gene>
    <name evidence="2" type="ORF">Abci_011_165</name>
    <name evidence="3" type="ORF">ACI01nite_07410</name>
</gene>
<name>A0A0D6N403_9PROT</name>
<evidence type="ECO:0000313" key="4">
    <source>
        <dbReference type="Proteomes" id="UP000032671"/>
    </source>
</evidence>
<feature type="domain" description="Endonuclease/exonuclease/phosphatase" evidence="1">
    <location>
        <begin position="18"/>
        <end position="241"/>
    </location>
</feature>
<dbReference type="SUPFAM" id="SSF56219">
    <property type="entry name" value="DNase I-like"/>
    <property type="match status" value="1"/>
</dbReference>
<dbReference type="InterPro" id="IPR005135">
    <property type="entry name" value="Endo/exonuclease/phosphatase"/>
</dbReference>
<dbReference type="Pfam" id="PF03372">
    <property type="entry name" value="Exo_endo_phos"/>
    <property type="match status" value="1"/>
</dbReference>
<evidence type="ECO:0000313" key="3">
    <source>
        <dbReference type="EMBL" id="GEL58139.1"/>
    </source>
</evidence>
<accession>A0A0D6N403</accession>
<dbReference type="Proteomes" id="UP000032671">
    <property type="component" value="Unassembled WGS sequence"/>
</dbReference>
<protein>
    <submittedName>
        <fullName evidence="3">Hydrolase</fullName>
    </submittedName>
</protein>